<reference evidence="2" key="1">
    <citation type="submission" date="2022-08" db="EMBL/GenBank/DDBJ databases">
        <title>Genomic Encyclopedia of Type Strains, Phase V (KMG-V): Genome sequencing to study the core and pangenomes of soil and plant-associated prokaryotes.</title>
        <authorList>
            <person name="Whitman W."/>
        </authorList>
    </citation>
    <scope>NUCLEOTIDE SEQUENCE</scope>
    <source>
        <strain evidence="2">SP3026</strain>
    </source>
</reference>
<gene>
    <name evidence="2" type="ORF">GGP45_002638</name>
</gene>
<evidence type="ECO:0000259" key="1">
    <source>
        <dbReference type="Pfam" id="PF25583"/>
    </source>
</evidence>
<dbReference type="InterPro" id="IPR057727">
    <property type="entry name" value="WCX_dom"/>
</dbReference>
<dbReference type="Pfam" id="PF25583">
    <property type="entry name" value="WCX"/>
    <property type="match status" value="1"/>
</dbReference>
<name>A0A9X3A8X5_9BACT</name>
<evidence type="ECO:0000313" key="2">
    <source>
        <dbReference type="EMBL" id="MCS4122278.1"/>
    </source>
</evidence>
<dbReference type="AlphaFoldDB" id="A0A9X3A8X5"/>
<dbReference type="RefSeq" id="WP_259040259.1">
    <property type="nucleotide sequence ID" value="NZ_JANUAM010000009.1"/>
</dbReference>
<protein>
    <recommendedName>
        <fullName evidence="1">WCX domain-containing protein</fullName>
    </recommendedName>
</protein>
<accession>A0A9X3A8X5</accession>
<organism evidence="2 3">
    <name type="scientific">Salinibacter ruber</name>
    <dbReference type="NCBI Taxonomy" id="146919"/>
    <lineage>
        <taxon>Bacteria</taxon>
        <taxon>Pseudomonadati</taxon>
        <taxon>Rhodothermota</taxon>
        <taxon>Rhodothermia</taxon>
        <taxon>Rhodothermales</taxon>
        <taxon>Salinibacteraceae</taxon>
        <taxon>Salinibacter</taxon>
    </lineage>
</organism>
<comment type="caution">
    <text evidence="2">The sequence shown here is derived from an EMBL/GenBank/DDBJ whole genome shotgun (WGS) entry which is preliminary data.</text>
</comment>
<evidence type="ECO:0000313" key="3">
    <source>
        <dbReference type="Proteomes" id="UP001155144"/>
    </source>
</evidence>
<proteinExistence type="predicted"/>
<sequence length="101" mass="11245">MPGGKRAPSVHVKFAPAEGSRLRRPEPTSCPGEAPFWTERPVLMERADGTYDLIGTANNLEGLARWVLSFGAGAEVRGPDRLRRRVAAAARQVWKQYREDK</sequence>
<dbReference type="EMBL" id="JANUBL010000005">
    <property type="protein sequence ID" value="MCS4122278.1"/>
    <property type="molecule type" value="Genomic_DNA"/>
</dbReference>
<feature type="domain" description="WCX" evidence="1">
    <location>
        <begin position="8"/>
        <end position="93"/>
    </location>
</feature>
<dbReference type="Proteomes" id="UP001155144">
    <property type="component" value="Unassembled WGS sequence"/>
</dbReference>